<reference evidence="15 16" key="1">
    <citation type="journal article" date="2015" name="Genome Biol. Evol.">
        <title>The genome of winter moth (Operophtera brumata) provides a genomic perspective on sexual dimorphism and phenology.</title>
        <authorList>
            <person name="Derks M.F."/>
            <person name="Smit S."/>
            <person name="Salis L."/>
            <person name="Schijlen E."/>
            <person name="Bossers A."/>
            <person name="Mateman C."/>
            <person name="Pijl A.S."/>
            <person name="de Ridder D."/>
            <person name="Groenen M.A."/>
            <person name="Visser M.E."/>
            <person name="Megens H.J."/>
        </authorList>
    </citation>
    <scope>NUCLEOTIDE SEQUENCE [LARGE SCALE GENOMIC DNA]</scope>
    <source>
        <strain evidence="15">WM2013NL</strain>
        <tissue evidence="15">Head and thorax</tissue>
    </source>
</reference>
<keyword evidence="7" id="KW-0851">Voltage-gated channel</keyword>
<keyword evidence="2" id="KW-0813">Transport</keyword>
<dbReference type="AlphaFoldDB" id="A0A0L7L030"/>
<evidence type="ECO:0000313" key="15">
    <source>
        <dbReference type="EMBL" id="KOB68651.1"/>
    </source>
</evidence>
<feature type="compositionally biased region" description="Low complexity" evidence="12">
    <location>
        <begin position="196"/>
        <end position="220"/>
    </location>
</feature>
<feature type="domain" description="Ion transport" evidence="14">
    <location>
        <begin position="155"/>
        <end position="185"/>
    </location>
</feature>
<feature type="transmembrane region" description="Helical" evidence="13">
    <location>
        <begin position="6"/>
        <end position="26"/>
    </location>
</feature>
<dbReference type="InterPro" id="IPR050599">
    <property type="entry name" value="VDCC_alpha-1_subunit"/>
</dbReference>
<evidence type="ECO:0000256" key="7">
    <source>
        <dbReference type="ARBA" id="ARBA00022882"/>
    </source>
</evidence>
<evidence type="ECO:0000256" key="10">
    <source>
        <dbReference type="ARBA" id="ARBA00023136"/>
    </source>
</evidence>
<dbReference type="GO" id="GO:0098703">
    <property type="term" value="P:calcium ion import across plasma membrane"/>
    <property type="evidence" value="ECO:0007669"/>
    <property type="project" value="TreeGrafter"/>
</dbReference>
<dbReference type="Gene3D" id="1.20.120.350">
    <property type="entry name" value="Voltage-gated potassium channels. Chain C"/>
    <property type="match status" value="1"/>
</dbReference>
<evidence type="ECO:0000313" key="16">
    <source>
        <dbReference type="Proteomes" id="UP000037510"/>
    </source>
</evidence>
<evidence type="ECO:0000256" key="6">
    <source>
        <dbReference type="ARBA" id="ARBA00022837"/>
    </source>
</evidence>
<feature type="non-terminal residue" evidence="15">
    <location>
        <position position="1"/>
    </location>
</feature>
<keyword evidence="10 13" id="KW-0472">Membrane</keyword>
<keyword evidence="5 13" id="KW-0812">Transmembrane</keyword>
<dbReference type="STRING" id="104452.A0A0L7L030"/>
<dbReference type="InterPro" id="IPR005821">
    <property type="entry name" value="Ion_trans_dom"/>
</dbReference>
<comment type="caution">
    <text evidence="15">The sequence shown here is derived from an EMBL/GenBank/DDBJ whole genome shotgun (WGS) entry which is preliminary data.</text>
</comment>
<name>A0A0L7L030_OPEBR</name>
<dbReference type="Gene3D" id="1.10.287.70">
    <property type="match status" value="2"/>
</dbReference>
<evidence type="ECO:0000256" key="11">
    <source>
        <dbReference type="ARBA" id="ARBA00023303"/>
    </source>
</evidence>
<feature type="transmembrane region" description="Helical" evidence="13">
    <location>
        <begin position="64"/>
        <end position="87"/>
    </location>
</feature>
<dbReference type="PANTHER" id="PTHR45628">
    <property type="entry name" value="VOLTAGE-DEPENDENT CALCIUM CHANNEL TYPE A SUBUNIT ALPHA-1"/>
    <property type="match status" value="1"/>
</dbReference>
<evidence type="ECO:0000256" key="13">
    <source>
        <dbReference type="SAM" id="Phobius"/>
    </source>
</evidence>
<feature type="domain" description="Ion transport" evidence="14">
    <location>
        <begin position="48"/>
        <end position="153"/>
    </location>
</feature>
<dbReference type="SUPFAM" id="SSF81324">
    <property type="entry name" value="Voltage-gated potassium channels"/>
    <property type="match status" value="1"/>
</dbReference>
<keyword evidence="8 13" id="KW-1133">Transmembrane helix</keyword>
<keyword evidence="4" id="KW-0107">Calcium channel</keyword>
<evidence type="ECO:0000256" key="4">
    <source>
        <dbReference type="ARBA" id="ARBA00022673"/>
    </source>
</evidence>
<keyword evidence="3" id="KW-0109">Calcium transport</keyword>
<sequence length="220" mass="24516">EKVEWIFMFIFSGECVMKIIAYGFVLHPGAYLRNTWNSLDFTIVTIGVLRPLRLVSGVPTMVPLFHIAFLVLFVIIIYAIIGLELFAGALHNTCFLKGTKSDVGVQCDENYECHGNWMGPNYGITNFDNIGYAMLTVFQCITLEGWTDIMYSVSIMDFDNIGYAMLTVFQCITREGWTDIMYSVSAPRTKASRTLTTSATPCSPSSSASRSRAGRISCTL</sequence>
<gene>
    <name evidence="15" type="ORF">OBRU01_18017</name>
</gene>
<organism evidence="15 16">
    <name type="scientific">Operophtera brumata</name>
    <name type="common">Winter moth</name>
    <name type="synonym">Phalaena brumata</name>
    <dbReference type="NCBI Taxonomy" id="104452"/>
    <lineage>
        <taxon>Eukaryota</taxon>
        <taxon>Metazoa</taxon>
        <taxon>Ecdysozoa</taxon>
        <taxon>Arthropoda</taxon>
        <taxon>Hexapoda</taxon>
        <taxon>Insecta</taxon>
        <taxon>Pterygota</taxon>
        <taxon>Neoptera</taxon>
        <taxon>Endopterygota</taxon>
        <taxon>Lepidoptera</taxon>
        <taxon>Glossata</taxon>
        <taxon>Ditrysia</taxon>
        <taxon>Geometroidea</taxon>
        <taxon>Geometridae</taxon>
        <taxon>Larentiinae</taxon>
        <taxon>Operophtera</taxon>
    </lineage>
</organism>
<dbReference type="GO" id="GO:0008331">
    <property type="term" value="F:high voltage-gated calcium channel activity"/>
    <property type="evidence" value="ECO:0007669"/>
    <property type="project" value="TreeGrafter"/>
</dbReference>
<keyword evidence="6" id="KW-0106">Calcium</keyword>
<evidence type="ECO:0000256" key="9">
    <source>
        <dbReference type="ARBA" id="ARBA00023065"/>
    </source>
</evidence>
<evidence type="ECO:0000256" key="8">
    <source>
        <dbReference type="ARBA" id="ARBA00022989"/>
    </source>
</evidence>
<comment type="subcellular location">
    <subcellularLocation>
        <location evidence="1">Membrane</location>
        <topology evidence="1">Multi-pass membrane protein</topology>
    </subcellularLocation>
</comment>
<evidence type="ECO:0000256" key="2">
    <source>
        <dbReference type="ARBA" id="ARBA00022448"/>
    </source>
</evidence>
<keyword evidence="11" id="KW-0407">Ion channel</keyword>
<keyword evidence="9" id="KW-0406">Ion transport</keyword>
<protein>
    <recommendedName>
        <fullName evidence="14">Ion transport domain-containing protein</fullName>
    </recommendedName>
</protein>
<dbReference type="EMBL" id="JTDY01004060">
    <property type="protein sequence ID" value="KOB68651.1"/>
    <property type="molecule type" value="Genomic_DNA"/>
</dbReference>
<dbReference type="Pfam" id="PF00520">
    <property type="entry name" value="Ion_trans"/>
    <property type="match status" value="2"/>
</dbReference>
<evidence type="ECO:0000256" key="1">
    <source>
        <dbReference type="ARBA" id="ARBA00004141"/>
    </source>
</evidence>
<dbReference type="Proteomes" id="UP000037510">
    <property type="component" value="Unassembled WGS sequence"/>
</dbReference>
<feature type="region of interest" description="Disordered" evidence="12">
    <location>
        <begin position="195"/>
        <end position="220"/>
    </location>
</feature>
<accession>A0A0L7L030</accession>
<evidence type="ECO:0000256" key="12">
    <source>
        <dbReference type="SAM" id="MobiDB-lite"/>
    </source>
</evidence>
<proteinExistence type="predicted"/>
<dbReference type="GO" id="GO:0005891">
    <property type="term" value="C:voltage-gated calcium channel complex"/>
    <property type="evidence" value="ECO:0007669"/>
    <property type="project" value="TreeGrafter"/>
</dbReference>
<dbReference type="PANTHER" id="PTHR45628:SF1">
    <property type="entry name" value="VOLTAGE-DEPENDENT CALCIUM CHANNEL TYPE D SUBUNIT ALPHA-1"/>
    <property type="match status" value="1"/>
</dbReference>
<keyword evidence="16" id="KW-1185">Reference proteome</keyword>
<evidence type="ECO:0000256" key="5">
    <source>
        <dbReference type="ARBA" id="ARBA00022692"/>
    </source>
</evidence>
<evidence type="ECO:0000259" key="14">
    <source>
        <dbReference type="Pfam" id="PF00520"/>
    </source>
</evidence>
<dbReference type="InterPro" id="IPR027359">
    <property type="entry name" value="Volt_channel_dom_sf"/>
</dbReference>
<evidence type="ECO:0000256" key="3">
    <source>
        <dbReference type="ARBA" id="ARBA00022568"/>
    </source>
</evidence>